<keyword evidence="3" id="KW-1185">Reference proteome</keyword>
<feature type="region of interest" description="Disordered" evidence="1">
    <location>
        <begin position="82"/>
        <end position="106"/>
    </location>
</feature>
<reference evidence="2" key="1">
    <citation type="journal article" date="2014" name="Int. J. Syst. Evol. Microbiol.">
        <title>Complete genome sequence of Corynebacterium casei LMG S-19264T (=DSM 44701T), isolated from a smear-ripened cheese.</title>
        <authorList>
            <consortium name="US DOE Joint Genome Institute (JGI-PGF)"/>
            <person name="Walter F."/>
            <person name="Albersmeier A."/>
            <person name="Kalinowski J."/>
            <person name="Ruckert C."/>
        </authorList>
    </citation>
    <scope>NUCLEOTIDE SEQUENCE</scope>
    <source>
        <strain evidence="2">CGMCC 4.7272</strain>
    </source>
</reference>
<protein>
    <submittedName>
        <fullName evidence="2">Uncharacterized protein</fullName>
    </submittedName>
</protein>
<dbReference type="AlphaFoldDB" id="A0A917NXP7"/>
<gene>
    <name evidence="2" type="ORF">GCM10012282_39990</name>
</gene>
<evidence type="ECO:0000313" key="2">
    <source>
        <dbReference type="EMBL" id="GGJ39348.1"/>
    </source>
</evidence>
<comment type="caution">
    <text evidence="2">The sequence shown here is derived from an EMBL/GenBank/DDBJ whole genome shotgun (WGS) entry which is preliminary data.</text>
</comment>
<proteinExistence type="predicted"/>
<sequence>MNPAPTLAPVPNEPLQLSLAAVTMVWDRDHSAFQPRVSFRPVPKPKVGLQLPSAAGLSVILAEPCKRTSHVLVTEHPTVHAGAASDAVTTGATAVPTRDHGSAEHD</sequence>
<feature type="compositionally biased region" description="Basic and acidic residues" evidence="1">
    <location>
        <begin position="97"/>
        <end position="106"/>
    </location>
</feature>
<reference evidence="2" key="2">
    <citation type="submission" date="2020-09" db="EMBL/GenBank/DDBJ databases">
        <authorList>
            <person name="Sun Q."/>
            <person name="Zhou Y."/>
        </authorList>
    </citation>
    <scope>NUCLEOTIDE SEQUENCE</scope>
    <source>
        <strain evidence="2">CGMCC 4.7272</strain>
    </source>
</reference>
<accession>A0A917NXP7</accession>
<name>A0A917NXP7_9ACTN</name>
<organism evidence="2 3">
    <name type="scientific">Streptomyces lacrimifluminis</name>
    <dbReference type="NCBI Taxonomy" id="1500077"/>
    <lineage>
        <taxon>Bacteria</taxon>
        <taxon>Bacillati</taxon>
        <taxon>Actinomycetota</taxon>
        <taxon>Actinomycetes</taxon>
        <taxon>Kitasatosporales</taxon>
        <taxon>Streptomycetaceae</taxon>
        <taxon>Streptomyces</taxon>
    </lineage>
</organism>
<dbReference type="Proteomes" id="UP000625682">
    <property type="component" value="Unassembled WGS sequence"/>
</dbReference>
<evidence type="ECO:0000256" key="1">
    <source>
        <dbReference type="SAM" id="MobiDB-lite"/>
    </source>
</evidence>
<evidence type="ECO:0000313" key="3">
    <source>
        <dbReference type="Proteomes" id="UP000625682"/>
    </source>
</evidence>
<dbReference type="EMBL" id="BMMU01000012">
    <property type="protein sequence ID" value="GGJ39348.1"/>
    <property type="molecule type" value="Genomic_DNA"/>
</dbReference>